<evidence type="ECO:0000256" key="1">
    <source>
        <dbReference type="SAM" id="MobiDB-lite"/>
    </source>
</evidence>
<evidence type="ECO:0000313" key="3">
    <source>
        <dbReference type="Proteomes" id="UP000188388"/>
    </source>
</evidence>
<feature type="compositionally biased region" description="Polar residues" evidence="1">
    <location>
        <begin position="7"/>
        <end position="25"/>
    </location>
</feature>
<name>A0A1R3VF96_9HYPH</name>
<gene>
    <name evidence="2" type="ORF">BQ8794_50689</name>
</gene>
<evidence type="ECO:0000313" key="2">
    <source>
        <dbReference type="EMBL" id="SIT58587.1"/>
    </source>
</evidence>
<reference evidence="3" key="1">
    <citation type="submission" date="2017-01" db="EMBL/GenBank/DDBJ databases">
        <authorList>
            <person name="Brunel B."/>
        </authorList>
    </citation>
    <scope>NUCLEOTIDE SEQUENCE [LARGE SCALE GENOMIC DNA]</scope>
</reference>
<dbReference type="Proteomes" id="UP000188388">
    <property type="component" value="Unassembled WGS sequence"/>
</dbReference>
<dbReference type="EMBL" id="FTPD01000045">
    <property type="protein sequence ID" value="SIT58587.1"/>
    <property type="molecule type" value="Genomic_DNA"/>
</dbReference>
<dbReference type="AlphaFoldDB" id="A0A1R3VF96"/>
<accession>A0A1R3VF96</accession>
<protein>
    <submittedName>
        <fullName evidence="2">Uncharacterized protein</fullName>
    </submittedName>
</protein>
<organism evidence="2 3">
    <name type="scientific">Mesorhizobium prunaredense</name>
    <dbReference type="NCBI Taxonomy" id="1631249"/>
    <lineage>
        <taxon>Bacteria</taxon>
        <taxon>Pseudomonadati</taxon>
        <taxon>Pseudomonadota</taxon>
        <taxon>Alphaproteobacteria</taxon>
        <taxon>Hyphomicrobiales</taxon>
        <taxon>Phyllobacteriaceae</taxon>
        <taxon>Mesorhizobium</taxon>
    </lineage>
</organism>
<proteinExistence type="predicted"/>
<sequence>MVKASSDAASHPTSTPSVMIASTESTRPKPSASPGVTRPDGTGRFDVRDINASISASYHMLSAPAAPAPTAIAPIAITAMTGFIAPGATIRPTKAVKTARAMTRGFRSAKKSLTVASEIGIPVSLRPLSRADISGDYRLAHAIWPAHRPAEEPGYFLVEEPGYFLVEEPGYFLVEEPGYFLEEEPGHLENCFR</sequence>
<feature type="region of interest" description="Disordered" evidence="1">
    <location>
        <begin position="1"/>
        <end position="46"/>
    </location>
</feature>
<keyword evidence="3" id="KW-1185">Reference proteome</keyword>